<gene>
    <name evidence="3" type="ORF">VHP8226_03522</name>
</gene>
<reference evidence="3" key="1">
    <citation type="submission" date="2021-12" db="EMBL/GenBank/DDBJ databases">
        <authorList>
            <person name="Rodrigo-Torres L."/>
            <person name="Arahal R. D."/>
            <person name="Lucena T."/>
        </authorList>
    </citation>
    <scope>NUCLEOTIDE SEQUENCE</scope>
    <source>
        <strain evidence="3">CECT 8226</strain>
    </source>
</reference>
<evidence type="ECO:0000256" key="1">
    <source>
        <dbReference type="SAM" id="Coils"/>
    </source>
</evidence>
<keyword evidence="1" id="KW-0175">Coiled coil</keyword>
<organism evidence="3 4">
    <name type="scientific">Vibrio hippocampi</name>
    <dbReference type="NCBI Taxonomy" id="654686"/>
    <lineage>
        <taxon>Bacteria</taxon>
        <taxon>Pseudomonadati</taxon>
        <taxon>Pseudomonadota</taxon>
        <taxon>Gammaproteobacteria</taxon>
        <taxon>Vibrionales</taxon>
        <taxon>Vibrionaceae</taxon>
        <taxon>Vibrio</taxon>
    </lineage>
</organism>
<keyword evidence="2" id="KW-1133">Transmembrane helix</keyword>
<protein>
    <submittedName>
        <fullName evidence="3">Uncharacterized protein</fullName>
    </submittedName>
</protein>
<proteinExistence type="predicted"/>
<keyword evidence="2" id="KW-0812">Transmembrane</keyword>
<feature type="coiled-coil region" evidence="1">
    <location>
        <begin position="285"/>
        <end position="326"/>
    </location>
</feature>
<dbReference type="EMBL" id="CAKLCM010000003">
    <property type="protein sequence ID" value="CAH0529766.1"/>
    <property type="molecule type" value="Genomic_DNA"/>
</dbReference>
<accession>A0ABN8DNY4</accession>
<evidence type="ECO:0000313" key="3">
    <source>
        <dbReference type="EMBL" id="CAH0529766.1"/>
    </source>
</evidence>
<evidence type="ECO:0000313" key="4">
    <source>
        <dbReference type="Proteomes" id="UP000838160"/>
    </source>
</evidence>
<sequence>MSLKSVRPKNAYVKLYSEDGSVGYYQEDDISGEHSLVSIEKAIRIAKDNRKLHKKRHYMSLHPNPDDRYRLKVHTVNKQFERYSKGESELDIDRGYDESMTHKCAVEALSRMQNMKFIFVGDCKHKPLEFDFTSIRKEPYLNLPNSATYYPDVLCTFEEDHEMYDQWGGKLAIEVKYKHGCESYKIEDFMFHNIPVLELFIKNDTFRQFPAERPGWPEERLWGPELVEKHINDLISYFEKGIYVTLIVNPISTRVHHKVVRKLISDFHEEKSLLEQQIDESDSKVKLFSNELNSERARIQRLKSEVDSSEQRLQRVQGRKQEEIDNQALALERFRNTALLEKKKNQIKNWVVYAFIATMVFLPNLVIASLNEVFSIIFSVHSKIALMLGIS</sequence>
<name>A0ABN8DNY4_9VIBR</name>
<evidence type="ECO:0000256" key="2">
    <source>
        <dbReference type="SAM" id="Phobius"/>
    </source>
</evidence>
<dbReference type="Proteomes" id="UP000838160">
    <property type="component" value="Unassembled WGS sequence"/>
</dbReference>
<feature type="transmembrane region" description="Helical" evidence="2">
    <location>
        <begin position="350"/>
        <end position="367"/>
    </location>
</feature>
<dbReference type="RefSeq" id="WP_237486331.1">
    <property type="nucleotide sequence ID" value="NZ_CAKLCM010000003.1"/>
</dbReference>
<keyword evidence="2" id="KW-0472">Membrane</keyword>
<comment type="caution">
    <text evidence="3">The sequence shown here is derived from an EMBL/GenBank/DDBJ whole genome shotgun (WGS) entry which is preliminary data.</text>
</comment>
<keyword evidence="4" id="KW-1185">Reference proteome</keyword>